<sequence>MYRYLTASSDKREAKRFLKELDDTLARADKLLQGAKPGMDSDQYELYKKRGTSLLSEVEDVWSEVERREKKYYFFVDKSDKEEFRKDLDFLQRRIDGYKQDAVSSSKKAPALHAVSFSVPMQSSTSATRATVLDVSDFPRSSVSMARVQSDDLPSQQPQVAEGQKNTFRQVLFRAYEDGRRVVAVDNTRYREEDITEAEVSLQELSQLTSAVIRGDESLAAYRNPHVTEGADAAAAIGSLLSSLPVNSEVSFNT</sequence>
<comment type="caution">
    <text evidence="1">The sequence shown here is derived from an EMBL/GenBank/DDBJ whole genome shotgun (WGS) entry which is preliminary data.</text>
</comment>
<evidence type="ECO:0000313" key="2">
    <source>
        <dbReference type="Proteomes" id="UP000663853"/>
    </source>
</evidence>
<proteinExistence type="predicted"/>
<gene>
    <name evidence="1" type="ORF">RDB_LOCUS163666</name>
</gene>
<name>A0A8H3DJF9_9AGAM</name>
<dbReference type="Proteomes" id="UP000663853">
    <property type="component" value="Unassembled WGS sequence"/>
</dbReference>
<protein>
    <submittedName>
        <fullName evidence="1">Uncharacterized protein</fullName>
    </submittedName>
</protein>
<organism evidence="1 2">
    <name type="scientific">Rhizoctonia solani</name>
    <dbReference type="NCBI Taxonomy" id="456999"/>
    <lineage>
        <taxon>Eukaryota</taxon>
        <taxon>Fungi</taxon>
        <taxon>Dikarya</taxon>
        <taxon>Basidiomycota</taxon>
        <taxon>Agaricomycotina</taxon>
        <taxon>Agaricomycetes</taxon>
        <taxon>Cantharellales</taxon>
        <taxon>Ceratobasidiaceae</taxon>
        <taxon>Rhizoctonia</taxon>
    </lineage>
</organism>
<dbReference type="AlphaFoldDB" id="A0A8H3DJF9"/>
<dbReference type="EMBL" id="CAJMXA010003947">
    <property type="protein sequence ID" value="CAE6528330.1"/>
    <property type="molecule type" value="Genomic_DNA"/>
</dbReference>
<evidence type="ECO:0000313" key="1">
    <source>
        <dbReference type="EMBL" id="CAE6528330.1"/>
    </source>
</evidence>
<reference evidence="1" key="1">
    <citation type="submission" date="2021-01" db="EMBL/GenBank/DDBJ databases">
        <authorList>
            <person name="Kaushik A."/>
        </authorList>
    </citation>
    <scope>NUCLEOTIDE SEQUENCE</scope>
    <source>
        <strain evidence="1">AG6-10EEA</strain>
    </source>
</reference>
<accession>A0A8H3DJF9</accession>